<dbReference type="AlphaFoldDB" id="A0A2N9HD05"/>
<protein>
    <submittedName>
        <fullName evidence="1">Uncharacterized protein</fullName>
    </submittedName>
</protein>
<gene>
    <name evidence="1" type="ORF">FSB_LOCUS37413</name>
</gene>
<accession>A0A2N9HD05</accession>
<sequence length="91" mass="9342">MSLSLSSSYRLSRKEGFVAVGSWWQIGGPVGGLGLVETRGVESGTGGVMVKAVEVAWLEPVVRSGGGKAGTGGVDFGYGERERKGAGRGRV</sequence>
<reference evidence="1" key="1">
    <citation type="submission" date="2018-02" db="EMBL/GenBank/DDBJ databases">
        <authorList>
            <person name="Cohen D.B."/>
            <person name="Kent A.D."/>
        </authorList>
    </citation>
    <scope>NUCLEOTIDE SEQUENCE</scope>
</reference>
<name>A0A2N9HD05_FAGSY</name>
<dbReference type="EMBL" id="OIVN01003212">
    <property type="protein sequence ID" value="SPD09531.1"/>
    <property type="molecule type" value="Genomic_DNA"/>
</dbReference>
<evidence type="ECO:0000313" key="1">
    <source>
        <dbReference type="EMBL" id="SPD09531.1"/>
    </source>
</evidence>
<proteinExistence type="predicted"/>
<organism evidence="1">
    <name type="scientific">Fagus sylvatica</name>
    <name type="common">Beechnut</name>
    <dbReference type="NCBI Taxonomy" id="28930"/>
    <lineage>
        <taxon>Eukaryota</taxon>
        <taxon>Viridiplantae</taxon>
        <taxon>Streptophyta</taxon>
        <taxon>Embryophyta</taxon>
        <taxon>Tracheophyta</taxon>
        <taxon>Spermatophyta</taxon>
        <taxon>Magnoliopsida</taxon>
        <taxon>eudicotyledons</taxon>
        <taxon>Gunneridae</taxon>
        <taxon>Pentapetalae</taxon>
        <taxon>rosids</taxon>
        <taxon>fabids</taxon>
        <taxon>Fagales</taxon>
        <taxon>Fagaceae</taxon>
        <taxon>Fagus</taxon>
    </lineage>
</organism>